<proteinExistence type="predicted"/>
<gene>
    <name evidence="3" type="ORF">ACFQS8_09965</name>
</gene>
<keyword evidence="2" id="KW-1133">Transmembrane helix</keyword>
<comment type="caution">
    <text evidence="3">The sequence shown here is derived from an EMBL/GenBank/DDBJ whole genome shotgun (WGS) entry which is preliminary data.</text>
</comment>
<dbReference type="Proteomes" id="UP001596492">
    <property type="component" value="Unassembled WGS sequence"/>
</dbReference>
<dbReference type="RefSeq" id="WP_382167180.1">
    <property type="nucleotide sequence ID" value="NZ_JBHTBR010000005.1"/>
</dbReference>
<feature type="transmembrane region" description="Helical" evidence="2">
    <location>
        <begin position="47"/>
        <end position="66"/>
    </location>
</feature>
<evidence type="ECO:0000256" key="1">
    <source>
        <dbReference type="SAM" id="MobiDB-lite"/>
    </source>
</evidence>
<accession>A0ABW2ILB5</accession>
<reference evidence="4" key="1">
    <citation type="journal article" date="2019" name="Int. J. Syst. Evol. Microbiol.">
        <title>The Global Catalogue of Microorganisms (GCM) 10K type strain sequencing project: providing services to taxonomists for standard genome sequencing and annotation.</title>
        <authorList>
            <consortium name="The Broad Institute Genomics Platform"/>
            <consortium name="The Broad Institute Genome Sequencing Center for Infectious Disease"/>
            <person name="Wu L."/>
            <person name="Ma J."/>
        </authorList>
    </citation>
    <scope>NUCLEOTIDE SEQUENCE [LARGE SCALE GENOMIC DNA]</scope>
    <source>
        <strain evidence="4">CCUG 51308</strain>
    </source>
</reference>
<feature type="transmembrane region" description="Helical" evidence="2">
    <location>
        <begin position="21"/>
        <end position="41"/>
    </location>
</feature>
<keyword evidence="4" id="KW-1185">Reference proteome</keyword>
<evidence type="ECO:0000313" key="3">
    <source>
        <dbReference type="EMBL" id="MFC7291940.1"/>
    </source>
</evidence>
<evidence type="ECO:0000313" key="4">
    <source>
        <dbReference type="Proteomes" id="UP001596492"/>
    </source>
</evidence>
<feature type="compositionally biased region" description="Low complexity" evidence="1">
    <location>
        <begin position="94"/>
        <end position="104"/>
    </location>
</feature>
<keyword evidence="2" id="KW-0812">Transmembrane</keyword>
<organism evidence="3 4">
    <name type="scientific">Hirschia litorea</name>
    <dbReference type="NCBI Taxonomy" id="1199156"/>
    <lineage>
        <taxon>Bacteria</taxon>
        <taxon>Pseudomonadati</taxon>
        <taxon>Pseudomonadota</taxon>
        <taxon>Alphaproteobacteria</taxon>
        <taxon>Hyphomonadales</taxon>
        <taxon>Hyphomonadaceae</taxon>
        <taxon>Hirschia</taxon>
    </lineage>
</organism>
<protein>
    <recommendedName>
        <fullName evidence="5">DUF3742 family protein</fullName>
    </recommendedName>
</protein>
<evidence type="ECO:0008006" key="5">
    <source>
        <dbReference type="Google" id="ProtNLM"/>
    </source>
</evidence>
<keyword evidence="2" id="KW-0472">Membrane</keyword>
<name>A0ABW2ILB5_9PROT</name>
<sequence>MTLSASTHDFFSRFAFYIRRFSGWIARAGFGFFVVFAAGAALVATTFIGLLIAMAAVFLNLAVRVTRGSRGSETMRESGAGFSSSAKAHVFGAQKQSQSKKSSSGETLEAHKTADGWVIEPDA</sequence>
<feature type="region of interest" description="Disordered" evidence="1">
    <location>
        <begin position="70"/>
        <end position="123"/>
    </location>
</feature>
<dbReference type="EMBL" id="JBHTBR010000005">
    <property type="protein sequence ID" value="MFC7291940.1"/>
    <property type="molecule type" value="Genomic_DNA"/>
</dbReference>
<evidence type="ECO:0000256" key="2">
    <source>
        <dbReference type="SAM" id="Phobius"/>
    </source>
</evidence>